<dbReference type="PANTHER" id="PTHR46730:SF1">
    <property type="entry name" value="PLAT DOMAIN-CONTAINING PROTEIN"/>
    <property type="match status" value="1"/>
</dbReference>
<dbReference type="OrthoDB" id="5322100at2759"/>
<evidence type="ECO:0000256" key="7">
    <source>
        <dbReference type="PROSITE-ProRule" id="PRU00152"/>
    </source>
</evidence>
<reference evidence="12" key="1">
    <citation type="submission" date="2025-08" db="UniProtKB">
        <authorList>
            <consortium name="RefSeq"/>
        </authorList>
    </citation>
    <scope>IDENTIFICATION</scope>
    <source>
        <tissue evidence="12">Whole organism</tissue>
    </source>
</reference>
<feature type="region of interest" description="Disordered" evidence="8">
    <location>
        <begin position="1855"/>
        <end position="1907"/>
    </location>
</feature>
<feature type="compositionally biased region" description="Polar residues" evidence="8">
    <location>
        <begin position="868"/>
        <end position="879"/>
    </location>
</feature>
<feature type="compositionally biased region" description="Polar residues" evidence="8">
    <location>
        <begin position="335"/>
        <end position="357"/>
    </location>
</feature>
<dbReference type="Pfam" id="PF01477">
    <property type="entry name" value="PLAT"/>
    <property type="match status" value="1"/>
</dbReference>
<proteinExistence type="inferred from homology"/>
<feature type="region of interest" description="Disordered" evidence="8">
    <location>
        <begin position="829"/>
        <end position="851"/>
    </location>
</feature>
<feature type="region of interest" description="Disordered" evidence="8">
    <location>
        <begin position="1781"/>
        <end position="1823"/>
    </location>
</feature>
<feature type="transmembrane region" description="Helical" evidence="9">
    <location>
        <begin position="2450"/>
        <end position="2472"/>
    </location>
</feature>
<feature type="region of interest" description="Disordered" evidence="8">
    <location>
        <begin position="666"/>
        <end position="703"/>
    </location>
</feature>
<keyword evidence="11" id="KW-1185">Reference proteome</keyword>
<dbReference type="InterPro" id="IPR046791">
    <property type="entry name" value="Polycystin_dom"/>
</dbReference>
<feature type="transmembrane region" description="Helical" evidence="9">
    <location>
        <begin position="2000"/>
        <end position="2020"/>
    </location>
</feature>
<feature type="transmembrane region" description="Helical" evidence="9">
    <location>
        <begin position="2293"/>
        <end position="2317"/>
    </location>
</feature>
<feature type="compositionally biased region" description="Polar residues" evidence="8">
    <location>
        <begin position="829"/>
        <end position="838"/>
    </location>
</feature>
<feature type="transmembrane region" description="Helical" evidence="9">
    <location>
        <begin position="2840"/>
        <end position="2862"/>
    </location>
</feature>
<accession>A0A8B7NNS0</accession>
<feature type="transmembrane region" description="Helical" evidence="9">
    <location>
        <begin position="2801"/>
        <end position="2820"/>
    </location>
</feature>
<evidence type="ECO:0000259" key="10">
    <source>
        <dbReference type="PROSITE" id="PS50095"/>
    </source>
</evidence>
<dbReference type="Pfam" id="PF08016">
    <property type="entry name" value="PKD_channel"/>
    <property type="match status" value="1"/>
</dbReference>
<keyword evidence="5 9" id="KW-1133">Transmembrane helix</keyword>
<evidence type="ECO:0000256" key="3">
    <source>
        <dbReference type="ARBA" id="ARBA00022692"/>
    </source>
</evidence>
<organism evidence="11 12">
    <name type="scientific">Hyalella azteca</name>
    <name type="common">Amphipod</name>
    <dbReference type="NCBI Taxonomy" id="294128"/>
    <lineage>
        <taxon>Eukaryota</taxon>
        <taxon>Metazoa</taxon>
        <taxon>Ecdysozoa</taxon>
        <taxon>Arthropoda</taxon>
        <taxon>Crustacea</taxon>
        <taxon>Multicrustacea</taxon>
        <taxon>Malacostraca</taxon>
        <taxon>Eumalacostraca</taxon>
        <taxon>Peracarida</taxon>
        <taxon>Amphipoda</taxon>
        <taxon>Senticaudata</taxon>
        <taxon>Talitrida</taxon>
        <taxon>Talitroidea</taxon>
        <taxon>Hyalellidae</taxon>
        <taxon>Hyalella</taxon>
    </lineage>
</organism>
<feature type="compositionally biased region" description="Low complexity" evidence="8">
    <location>
        <begin position="1810"/>
        <end position="1823"/>
    </location>
</feature>
<feature type="compositionally biased region" description="Low complexity" evidence="8">
    <location>
        <begin position="880"/>
        <end position="892"/>
    </location>
</feature>
<dbReference type="GeneID" id="108672228"/>
<feature type="compositionally biased region" description="Basic and acidic residues" evidence="8">
    <location>
        <begin position="387"/>
        <end position="404"/>
    </location>
</feature>
<protein>
    <submittedName>
        <fullName evidence="12">Uncharacterized protein LOC108672228</fullName>
    </submittedName>
</protein>
<comment type="subcellular location">
    <subcellularLocation>
        <location evidence="1">Membrane</location>
        <topology evidence="1">Multi-pass membrane protein</topology>
    </subcellularLocation>
</comment>
<dbReference type="PROSITE" id="PS50095">
    <property type="entry name" value="PLAT"/>
    <property type="match status" value="1"/>
</dbReference>
<dbReference type="SUPFAM" id="SSF49723">
    <property type="entry name" value="Lipase/lipooxygenase domain (PLAT/LH2 domain)"/>
    <property type="match status" value="1"/>
</dbReference>
<dbReference type="Proteomes" id="UP000694843">
    <property type="component" value="Unplaced"/>
</dbReference>
<comment type="caution">
    <text evidence="7">Lacks conserved residue(s) required for the propagation of feature annotation.</text>
</comment>
<feature type="transmembrane region" description="Helical" evidence="9">
    <location>
        <begin position="1658"/>
        <end position="1677"/>
    </location>
</feature>
<dbReference type="PANTHER" id="PTHR46730">
    <property type="entry name" value="POLYCYSTIN-1"/>
    <property type="match status" value="1"/>
</dbReference>
<evidence type="ECO:0000313" key="12">
    <source>
        <dbReference type="RefSeq" id="XP_018015354.1"/>
    </source>
</evidence>
<keyword evidence="3 9" id="KW-0812">Transmembrane</keyword>
<feature type="transmembrane region" description="Helical" evidence="9">
    <location>
        <begin position="2715"/>
        <end position="2737"/>
    </location>
</feature>
<dbReference type="RefSeq" id="XP_018015354.1">
    <property type="nucleotide sequence ID" value="XM_018159865.2"/>
</dbReference>
<feature type="compositionally biased region" description="Basic and acidic residues" evidence="8">
    <location>
        <begin position="278"/>
        <end position="289"/>
    </location>
</feature>
<feature type="compositionally biased region" description="Basic residues" evidence="8">
    <location>
        <begin position="370"/>
        <end position="379"/>
    </location>
</feature>
<evidence type="ECO:0000256" key="4">
    <source>
        <dbReference type="ARBA" id="ARBA00022737"/>
    </source>
</evidence>
<dbReference type="InterPro" id="IPR002859">
    <property type="entry name" value="PKD/REJ-like"/>
</dbReference>
<evidence type="ECO:0000256" key="6">
    <source>
        <dbReference type="ARBA" id="ARBA00023136"/>
    </source>
</evidence>
<dbReference type="KEGG" id="hazt:108672228"/>
<feature type="region of interest" description="Disordered" evidence="8">
    <location>
        <begin position="2383"/>
        <end position="2415"/>
    </location>
</feature>
<dbReference type="Pfam" id="PF02010">
    <property type="entry name" value="REJ"/>
    <property type="match status" value="1"/>
</dbReference>
<dbReference type="InterPro" id="IPR001024">
    <property type="entry name" value="PLAT/LH2_dom"/>
</dbReference>
<evidence type="ECO:0000256" key="5">
    <source>
        <dbReference type="ARBA" id="ARBA00022989"/>
    </source>
</evidence>
<dbReference type="InterPro" id="IPR013122">
    <property type="entry name" value="PKD1_2_channel"/>
</dbReference>
<dbReference type="GO" id="GO:0006816">
    <property type="term" value="P:calcium ion transport"/>
    <property type="evidence" value="ECO:0007669"/>
    <property type="project" value="TreeGrafter"/>
</dbReference>
<dbReference type="Gene3D" id="2.60.60.20">
    <property type="entry name" value="PLAT/LH2 domain"/>
    <property type="match status" value="2"/>
</dbReference>
<feature type="compositionally biased region" description="Low complexity" evidence="8">
    <location>
        <begin position="2095"/>
        <end position="2119"/>
    </location>
</feature>
<feature type="compositionally biased region" description="Basic and acidic residues" evidence="8">
    <location>
        <begin position="1877"/>
        <end position="1893"/>
    </location>
</feature>
<evidence type="ECO:0000256" key="1">
    <source>
        <dbReference type="ARBA" id="ARBA00004141"/>
    </source>
</evidence>
<feature type="region of interest" description="Disordered" evidence="8">
    <location>
        <begin position="260"/>
        <end position="405"/>
    </location>
</feature>
<dbReference type="GO" id="GO:0005261">
    <property type="term" value="F:monoatomic cation channel activity"/>
    <property type="evidence" value="ECO:0007669"/>
    <property type="project" value="TreeGrafter"/>
</dbReference>
<feature type="transmembrane region" description="Helical" evidence="9">
    <location>
        <begin position="2749"/>
        <end position="2772"/>
    </location>
</feature>
<dbReference type="InterPro" id="IPR036392">
    <property type="entry name" value="PLAT/LH2_dom_sf"/>
</dbReference>
<evidence type="ECO:0000256" key="9">
    <source>
        <dbReference type="SAM" id="Phobius"/>
    </source>
</evidence>
<feature type="domain" description="PLAT" evidence="10">
    <location>
        <begin position="1700"/>
        <end position="1824"/>
    </location>
</feature>
<feature type="region of interest" description="Disordered" evidence="8">
    <location>
        <begin position="2085"/>
        <end position="2119"/>
    </location>
</feature>
<feature type="compositionally biased region" description="Polar residues" evidence="8">
    <location>
        <begin position="1782"/>
        <end position="1809"/>
    </location>
</feature>
<feature type="compositionally biased region" description="Acidic residues" evidence="8">
    <location>
        <begin position="788"/>
        <end position="806"/>
    </location>
</feature>
<feature type="compositionally biased region" description="Polar residues" evidence="8">
    <location>
        <begin position="2387"/>
        <end position="2399"/>
    </location>
</feature>
<evidence type="ECO:0000313" key="11">
    <source>
        <dbReference type="Proteomes" id="UP000694843"/>
    </source>
</evidence>
<feature type="region of interest" description="Disordered" evidence="8">
    <location>
        <begin position="762"/>
        <end position="811"/>
    </location>
</feature>
<feature type="transmembrane region" description="Helical" evidence="9">
    <location>
        <begin position="2262"/>
        <end position="2281"/>
    </location>
</feature>
<keyword evidence="6 9" id="KW-0472">Membrane</keyword>
<comment type="similarity">
    <text evidence="2">Belongs to the polycystin family.</text>
</comment>
<keyword evidence="4" id="KW-0677">Repeat</keyword>
<sequence>MRVKSALSMTTFLPGDVLSNTSKVEMPRLGKSPLTFMNDLQLKKPRSTESFLGVSLEDAASNAPDMQESRLTNQSEDLRSTLEMTSSASLRYGGSLLDYEREAVELVMSLIDTPLDSALIQNARDLFLKSRRRRRRYEHNKKRTILKETVIDPVKRAVEHIFKKNDTLVTTREIGKAPANKHPSHAETTNFWRQEEEETNTGYLKPVMEVNEPGYDTESAIEIDEHLNQIQGFNNHSRFHPSLTKSTVIPAGQKIRGTSSLNLSDKKLPGASTVLGDQKLHRPAVDRTVDGNAPVNESVHVSSEERSRVVTSSTRQKHVTQSSDEMASLREATREPSTNQRNVRNARDLQSNASIDSDSAPGVHVETSRRRNTKSHHPFKQVAAHPNKADWSRIKNPPSDDHDQAINFDELLYSTKNEDRTSDVHLNEGRAEKIAGARASSSVDAIGKRGSFSKRTFGDSSQRIWKPMLGDPNAAPILSESQQDTASPLSRLPKYDLAEVGNRSLLLTPMGNAPHHRLSLIHLNAPSYSPALDLKKVAQSLKDRKKVGTKNAVRESVGSEFSDHGHLATELRVSRTSSEEKVPSNRENLVRNSDLKLSNSKKSGIDIRHSTWSKIGYSNQNSRLMEHDDFSRNVPSILDIHVQNEEDRGAAALRLEEQSKVLESKPVLQSRFSSAEQQSDSGLAEPKLMGPDRRSRSAPIAENPVLSLRSPQYLRQVADFVQRNGVVPNFNCPPSYWEFCAFAHTSNSVTPLDRLQSASANANYRDHQASSDESGVDNSSHDIYDENYSTDDEEYVTTDSSSEEFIDPASSTGRGTFISPLLVNSKKVSTSRSTNSDHGISGILKNQLGANENEGKQVDALDEDSTVSHDPNNVSQSPTSSSAAYISRPSSAVDVQSSDRFESMANNNKISENENEHLHATASLFNTTEERYLQAPKNSGFTSNIFKSAASSPTSVDVFPTLLGEEMHSIIDPSLAEPHTTNTSYVSDSTSLHKVLMLRSMTTTGLRQPVLVLYTYALDRQATYVLSLLTRDARVNSTGLSKMILKFSPEPNVEGCYVRPVNGSSGGLFRGTCYGYSGTYYPVIFQWSYHLTPLESKTIFYHGSLPEIEFQLPPGSESTNYEVFVTIKIFDGKGVSKTLPTKTVLVPPRHNSGDGVVAIFKEISKMDSYNPCLELEKIRALTSELNSIDNSVISQTVFDNILTILFYRESCMDSLETITEDPNDVIADNSVIESFYRVNMLKSCARDHLAEITCASLIRDEMEILLVETTLTIILDTPDFISSKTFFRVVDAMWRIQKQHMQLWDYRTEIRSEVAKHYFALVSSLLDKQSELYDLPAVSVDTTNQLIWSLMRVMDKEVRSRFLEESPLKYSTSTLEFTGFLSESDSFTNSQVQWMFTISGVDAETSIPVHSVLCLEHFKSPYMVTEGRGVDVSSHVLHLQLARSRLIWTNIQVRLQRSHFLTHSEEYDFRRPGTILPERLNVYKLEITPEHQHQPLHVQLQVTKVYDPDYPIAPIALICQDMQSLDTPLYEMRLQATQDTTEGVLFVPPGALPPATYVLVILDQNSYDNRWSRRMSLPSYSSLAGADYQISGWWSDCLLWNNIHWVTGQCTVLKSTWDAITCSCNSTLTVYGGVVYPILDEQDSMNVNELMLLQSYCALYFILFLFIVYIVLAVSLTTSERINVNRQNVWLRENDPSHEHAYLLTIKTGTQKHAGTSAKVFTILHGTASMSDTRELQSSITDHIFVRGSVCSFIITTKQALGNILKVQLWHNNQGDEFKRAQNCSSTNSSHTETTANLDDSTYGSSQDFSGSTTNPSSTSSRYSSRIDIAIHPPSHASTSTSDANLDRISLAPSISSKSGDTVDHASAHYTSSSTHSLHENSDSKPCEEESQKINRNSKSNSEDPDSTCCSSYPSCGDAAAWFVCEVRVSELTTGAVFDFPCYRWLSVTENDAKVEHEISLETATTFWQDVEHFFPQYANENVVWTSLCSMSHSVRFYRLQRLTICLIVCLGLGTASLSTVKRINTSHTMMTPDLHIEPLLYAFMLSPLLMPVQWLLEILFKASNRLEEKEASFLSARKTIDALTPPSGKMPRCTQSTQLSASSSTLENGSRSQSSKSVSSLLDVLDSNSQEWKNMLKWADNFTVETEHEDDVLFQNLLRNRKIPNNSSISLHGSTQKVSAREEDKVDFTDHITDGKTNVSQENIHVVDENTCAGGDTPVQNPSPAAADDVHTPAGIDHDDTDVTSLLEEMSSSVWRRSLQILSWTVCILCVAACGVTLLIKGADMPVDYSTLWLQIIYATLCTSVIVIQPLIVVMYTISRVMVYRWCQGCRGSISFFMTFSLEQSILIWRHYRTAFLRNQSTESCGRCSNCLQRNLEEARGRKSTTENGHSGRASTSEYEVPDAHDGSSNDDSEEKLRLLSRARELRFARPPPETVLLKCRQRRLKRQTIVNFLSATIRYLSFLCLLIVIMNHNFVKEKNQVNSALKKSVLNGTCLVEIDEYYKKFTDIRNKDDWWTWAESELMALNFNKDEDFSTEHLFCDTNGIIIGNPRMRLYSVAATECSASNYMMTANESIISKLGIVDCFLEYRDPVDHLSNFLGVTTDKKYEWDAHYLAVLHGQFSHYSYTKHEHFLPQNEFGAFVFLLTLRAFGWLATESSRAIVTEFTIYHPAYDLYSTINYVAEFPSSSGAAVEISVASTNIQRYQTPGAYPTIFAECLLLPIAMFLLIKSVLYLYNCRFKVWKSFWGFLDLLLTFLLWDYIVCLMLRVQIAEDLMWQLKVSYFQKFVNLKGVMTWDSTITSILGFVIFVHIIRCLWLFSFFTRFRRLGLIFAAAIPDVLYITLVLLILIFSFVNMCFIWLNPISSDFYSAKQSFFTVFSLSARINAADVSVDDYPSGSVLFSNIYKSAIAILIVMFSRAYYFSAFSNAVKTFAYQRKPVEISLKDVFHFIVTELQRVIPFVKKKEQEPFKIANESIPPTLYISELDGQLDRVLDTMDSICSERGINLDQSDSVDDASSSFDSYSYREGIRENFTRNSFYSSGRKTYSDSETFPMIHVDGMTDVPSCRTETRAARKLAAGIRILTSSEAVHADSFTLPRQVVCDRDSEHLKKFLLDVRSLSVGNLTGTPFSKYGKHVHKIKSNEKKAISSISSVYEESCRHSSSSSTECRICRNLKKTETLGLDGTSDVENEMDFLGINE</sequence>
<dbReference type="Pfam" id="PF20519">
    <property type="entry name" value="Polycystin_dom"/>
    <property type="match status" value="1"/>
</dbReference>
<evidence type="ECO:0000256" key="2">
    <source>
        <dbReference type="ARBA" id="ARBA00007200"/>
    </source>
</evidence>
<evidence type="ECO:0000256" key="8">
    <source>
        <dbReference type="SAM" id="MobiDB-lite"/>
    </source>
</evidence>
<name>A0A8B7NNS0_HYAAZ</name>
<gene>
    <name evidence="12" type="primary">LOC108672228</name>
</gene>
<dbReference type="GO" id="GO:0005886">
    <property type="term" value="C:plasma membrane"/>
    <property type="evidence" value="ECO:0007669"/>
    <property type="project" value="TreeGrafter"/>
</dbReference>
<feature type="compositionally biased region" description="Polar residues" evidence="8">
    <location>
        <begin position="670"/>
        <end position="681"/>
    </location>
</feature>
<feature type="transmembrane region" description="Helical" evidence="9">
    <location>
        <begin position="2040"/>
        <end position="2061"/>
    </location>
</feature>
<feature type="region of interest" description="Disordered" evidence="8">
    <location>
        <begin position="863"/>
        <end position="899"/>
    </location>
</feature>